<proteinExistence type="predicted"/>
<comment type="caution">
    <text evidence="2">The sequence shown here is derived from an EMBL/GenBank/DDBJ whole genome shotgun (WGS) entry which is preliminary data.</text>
</comment>
<keyword evidence="3" id="KW-1185">Reference proteome</keyword>
<evidence type="ECO:0000256" key="1">
    <source>
        <dbReference type="SAM" id="MobiDB-lite"/>
    </source>
</evidence>
<name>A0ABU6ZW81_9FABA</name>
<protein>
    <submittedName>
        <fullName evidence="2">Uncharacterized protein</fullName>
    </submittedName>
</protein>
<accession>A0ABU6ZW81</accession>
<dbReference type="Proteomes" id="UP001341840">
    <property type="component" value="Unassembled WGS sequence"/>
</dbReference>
<sequence length="148" mass="16373">MASSRTSDSSSHSSSESYPGMDSSASRERTSPSIPKPETSTADDAPVMVAFEKTFVLRKKDLRAPDPCIESSPIWQTQVFLPFTIDSRTFSFLGPILIPRKANSMKSFPSVPNHLPLIFGEKDVDASYFSRKILRTAPPKESIPSFRS</sequence>
<dbReference type="EMBL" id="JASCZI010274913">
    <property type="protein sequence ID" value="MED6226268.1"/>
    <property type="molecule type" value="Genomic_DNA"/>
</dbReference>
<feature type="region of interest" description="Disordered" evidence="1">
    <location>
        <begin position="1"/>
        <end position="45"/>
    </location>
</feature>
<feature type="compositionally biased region" description="Low complexity" evidence="1">
    <location>
        <begin position="1"/>
        <end position="17"/>
    </location>
</feature>
<reference evidence="2 3" key="1">
    <citation type="journal article" date="2023" name="Plants (Basel)">
        <title>Bridging the Gap: Combining Genomics and Transcriptomics Approaches to Understand Stylosanthes scabra, an Orphan Legume from the Brazilian Caatinga.</title>
        <authorList>
            <person name="Ferreira-Neto J.R.C."/>
            <person name="da Silva M.D."/>
            <person name="Binneck E."/>
            <person name="de Melo N.F."/>
            <person name="da Silva R.H."/>
            <person name="de Melo A.L.T.M."/>
            <person name="Pandolfi V."/>
            <person name="Bustamante F.O."/>
            <person name="Brasileiro-Vidal A.C."/>
            <person name="Benko-Iseppon A.M."/>
        </authorList>
    </citation>
    <scope>NUCLEOTIDE SEQUENCE [LARGE SCALE GENOMIC DNA]</scope>
    <source>
        <tissue evidence="2">Leaves</tissue>
    </source>
</reference>
<evidence type="ECO:0000313" key="2">
    <source>
        <dbReference type="EMBL" id="MED6226268.1"/>
    </source>
</evidence>
<organism evidence="2 3">
    <name type="scientific">Stylosanthes scabra</name>
    <dbReference type="NCBI Taxonomy" id="79078"/>
    <lineage>
        <taxon>Eukaryota</taxon>
        <taxon>Viridiplantae</taxon>
        <taxon>Streptophyta</taxon>
        <taxon>Embryophyta</taxon>
        <taxon>Tracheophyta</taxon>
        <taxon>Spermatophyta</taxon>
        <taxon>Magnoliopsida</taxon>
        <taxon>eudicotyledons</taxon>
        <taxon>Gunneridae</taxon>
        <taxon>Pentapetalae</taxon>
        <taxon>rosids</taxon>
        <taxon>fabids</taxon>
        <taxon>Fabales</taxon>
        <taxon>Fabaceae</taxon>
        <taxon>Papilionoideae</taxon>
        <taxon>50 kb inversion clade</taxon>
        <taxon>dalbergioids sensu lato</taxon>
        <taxon>Dalbergieae</taxon>
        <taxon>Pterocarpus clade</taxon>
        <taxon>Stylosanthes</taxon>
    </lineage>
</organism>
<gene>
    <name evidence="2" type="ORF">PIB30_101908</name>
</gene>
<evidence type="ECO:0000313" key="3">
    <source>
        <dbReference type="Proteomes" id="UP001341840"/>
    </source>
</evidence>